<dbReference type="RefSeq" id="WP_102243737.1">
    <property type="nucleotide sequence ID" value="NZ_CP025704.1"/>
</dbReference>
<keyword evidence="2" id="KW-1185">Reference proteome</keyword>
<dbReference type="Proteomes" id="UP000235584">
    <property type="component" value="Chromosome"/>
</dbReference>
<accession>A0A2K9NSE8</accession>
<reference evidence="1 2" key="1">
    <citation type="submission" date="2018-01" db="EMBL/GenBank/DDBJ databases">
        <title>Complete genome sequence of Bacteriovorax stolpii DSM12778.</title>
        <authorList>
            <person name="Tang B."/>
            <person name="Chang J."/>
        </authorList>
    </citation>
    <scope>NUCLEOTIDE SEQUENCE [LARGE SCALE GENOMIC DNA]</scope>
    <source>
        <strain evidence="1 2">DSM 12778</strain>
    </source>
</reference>
<gene>
    <name evidence="1" type="ORF">C0V70_10085</name>
</gene>
<proteinExistence type="predicted"/>
<evidence type="ECO:0000313" key="2">
    <source>
        <dbReference type="Proteomes" id="UP000235584"/>
    </source>
</evidence>
<dbReference type="AlphaFoldDB" id="A0A2K9NSE8"/>
<dbReference type="KEGG" id="bsto:C0V70_10085"/>
<dbReference type="EMBL" id="CP025704">
    <property type="protein sequence ID" value="AUN98446.1"/>
    <property type="molecule type" value="Genomic_DNA"/>
</dbReference>
<protein>
    <submittedName>
        <fullName evidence="1">Uncharacterized protein</fullName>
    </submittedName>
</protein>
<name>A0A2K9NSE8_BACTC</name>
<organism evidence="1 2">
    <name type="scientific">Bacteriovorax stolpii</name>
    <name type="common">Bdellovibrio stolpii</name>
    <dbReference type="NCBI Taxonomy" id="960"/>
    <lineage>
        <taxon>Bacteria</taxon>
        <taxon>Pseudomonadati</taxon>
        <taxon>Bdellovibrionota</taxon>
        <taxon>Bacteriovoracia</taxon>
        <taxon>Bacteriovoracales</taxon>
        <taxon>Bacteriovoracaceae</taxon>
        <taxon>Bacteriovorax</taxon>
    </lineage>
</organism>
<sequence>MKAWVLSASVLVFSPVVLAAKKTPLEEIKELQASLVKNKNSIDNLLANRAHVIPNENYTQPISSIVRQVSFAAMRDGEKENVFFGPEAMANLIKNSPTVYKEESGVRDAKEKVYSLAVVNPDHLKVFQKAQEELKKTIGEEERVSKVLGKYIEYSMKAQRFITFKEADQLSNQIAKMNSDLQDLEELSVKLSLKEQAVLTNFNKSMNEWMNKKLVFVTVARNGFAIDMKKDFYVYIPGVNIVRSAYLNKDYSPQNVSNILRKTLTDSIIERQADGHWDDFQITVKKNKTDLGLFESAYDKYKFPVKEVNQIKVVVRSDLKAATISTSKFSFDVALAYQEHTSFMISQEGKQLYDHAYSYESNYYNTSYDVKALLALTGISEVSMKELYRNYGQDYFSNAKDAVLSIK</sequence>
<evidence type="ECO:0000313" key="1">
    <source>
        <dbReference type="EMBL" id="AUN98446.1"/>
    </source>
</evidence>